<gene>
    <name evidence="1" type="ORF">IE81DRAFT_126406</name>
</gene>
<dbReference type="GeneID" id="37032104"/>
<dbReference type="Proteomes" id="UP000245783">
    <property type="component" value="Unassembled WGS sequence"/>
</dbReference>
<organism evidence="1 2">
    <name type="scientific">Ceraceosorus guamensis</name>
    <dbReference type="NCBI Taxonomy" id="1522189"/>
    <lineage>
        <taxon>Eukaryota</taxon>
        <taxon>Fungi</taxon>
        <taxon>Dikarya</taxon>
        <taxon>Basidiomycota</taxon>
        <taxon>Ustilaginomycotina</taxon>
        <taxon>Exobasidiomycetes</taxon>
        <taxon>Ceraceosorales</taxon>
        <taxon>Ceraceosoraceae</taxon>
        <taxon>Ceraceosorus</taxon>
    </lineage>
</organism>
<sequence>MHRALPSESECRMRGSCQRRLRASLIAALSARLLSQQRAHAAAWMDIHDTCIHNCDSILARLHGPRSIHVSHDHPLHCELPLYLHIHHVGLEIMSTSHSFIA</sequence>
<keyword evidence="2" id="KW-1185">Reference proteome</keyword>
<dbReference type="AlphaFoldDB" id="A0A316W9Q2"/>
<dbReference type="InParanoid" id="A0A316W9Q2"/>
<dbReference type="RefSeq" id="XP_025372948.1">
    <property type="nucleotide sequence ID" value="XM_025510234.1"/>
</dbReference>
<name>A0A316W9Q2_9BASI</name>
<reference evidence="1 2" key="1">
    <citation type="journal article" date="2018" name="Mol. Biol. Evol.">
        <title>Broad Genomic Sampling Reveals a Smut Pathogenic Ancestry of the Fungal Clade Ustilaginomycotina.</title>
        <authorList>
            <person name="Kijpornyongpan T."/>
            <person name="Mondo S.J."/>
            <person name="Barry K."/>
            <person name="Sandor L."/>
            <person name="Lee J."/>
            <person name="Lipzen A."/>
            <person name="Pangilinan J."/>
            <person name="LaButti K."/>
            <person name="Hainaut M."/>
            <person name="Henrissat B."/>
            <person name="Grigoriev I.V."/>
            <person name="Spatafora J.W."/>
            <person name="Aime M.C."/>
        </authorList>
    </citation>
    <scope>NUCLEOTIDE SEQUENCE [LARGE SCALE GENOMIC DNA]</scope>
    <source>
        <strain evidence="1 2">MCA 4658</strain>
    </source>
</reference>
<evidence type="ECO:0000313" key="1">
    <source>
        <dbReference type="EMBL" id="PWN45788.1"/>
    </source>
</evidence>
<evidence type="ECO:0000313" key="2">
    <source>
        <dbReference type="Proteomes" id="UP000245783"/>
    </source>
</evidence>
<protein>
    <submittedName>
        <fullName evidence="1">Uncharacterized protein</fullName>
    </submittedName>
</protein>
<accession>A0A316W9Q2</accession>
<proteinExistence type="predicted"/>
<dbReference type="EMBL" id="KZ819353">
    <property type="protein sequence ID" value="PWN45788.1"/>
    <property type="molecule type" value="Genomic_DNA"/>
</dbReference>